<accession>W1YQ10</accession>
<feature type="non-terminal residue" evidence="3">
    <location>
        <position position="93"/>
    </location>
</feature>
<proteinExistence type="predicted"/>
<feature type="non-terminal residue" evidence="3">
    <location>
        <position position="1"/>
    </location>
</feature>
<keyword evidence="1" id="KW-0408">Iron</keyword>
<dbReference type="InterPro" id="IPR003741">
    <property type="entry name" value="LUD_dom"/>
</dbReference>
<dbReference type="PANTHER" id="PTHR47153">
    <property type="entry name" value="LACTATE UTILIZATION PROTEIN B"/>
    <property type="match status" value="1"/>
</dbReference>
<evidence type="ECO:0000313" key="3">
    <source>
        <dbReference type="EMBL" id="ETJ44678.1"/>
    </source>
</evidence>
<dbReference type="Gene3D" id="3.40.50.10420">
    <property type="entry name" value="NagB/RpiA/CoA transferase-like"/>
    <property type="match status" value="1"/>
</dbReference>
<dbReference type="Pfam" id="PF02589">
    <property type="entry name" value="LUD_dom"/>
    <property type="match status" value="1"/>
</dbReference>
<dbReference type="GO" id="GO:0051539">
    <property type="term" value="F:4 iron, 4 sulfur cluster binding"/>
    <property type="evidence" value="ECO:0007669"/>
    <property type="project" value="UniProtKB-KW"/>
</dbReference>
<dbReference type="GO" id="GO:0006089">
    <property type="term" value="P:lactate metabolic process"/>
    <property type="evidence" value="ECO:0007669"/>
    <property type="project" value="InterPro"/>
</dbReference>
<feature type="domain" description="LUD" evidence="2">
    <location>
        <begin position="2"/>
        <end position="91"/>
    </location>
</feature>
<dbReference type="InterPro" id="IPR024185">
    <property type="entry name" value="FTHF_cligase-like_sf"/>
</dbReference>
<protein>
    <submittedName>
        <fullName evidence="3">Iron-sulfur cluster binding protein</fullName>
    </submittedName>
</protein>
<keyword evidence="1" id="KW-0004">4Fe-4S</keyword>
<comment type="caution">
    <text evidence="3">The sequence shown here is derived from an EMBL/GenBank/DDBJ whole genome shotgun (WGS) entry which is preliminary data.</text>
</comment>
<evidence type="ECO:0000256" key="1">
    <source>
        <dbReference type="ARBA" id="ARBA00022485"/>
    </source>
</evidence>
<dbReference type="AlphaFoldDB" id="W1YQ10"/>
<dbReference type="PANTHER" id="PTHR47153:SF2">
    <property type="entry name" value="LACTATE UTILIZATION PROTEIN B"/>
    <property type="match status" value="1"/>
</dbReference>
<sequence length="93" mass="9925">YVRERFLKADVGVNGCNFAVAASGTCTIVSNEGNGRMASSIPKTQVIFLGTERIVPDFKALDVMMEMLNRSAVGAKISNYFSMMTGPGRAGEA</sequence>
<dbReference type="InterPro" id="IPR004452">
    <property type="entry name" value="LutB/LldF"/>
</dbReference>
<dbReference type="SUPFAM" id="SSF100950">
    <property type="entry name" value="NagB/RpiA/CoA transferase-like"/>
    <property type="match status" value="1"/>
</dbReference>
<evidence type="ECO:0000259" key="2">
    <source>
        <dbReference type="Pfam" id="PF02589"/>
    </source>
</evidence>
<dbReference type="InterPro" id="IPR037171">
    <property type="entry name" value="NagB/RpiA_transferase-like"/>
</dbReference>
<gene>
    <name evidence="3" type="ORF">Q604_UNBC01325G0001</name>
</gene>
<reference evidence="3" key="1">
    <citation type="submission" date="2013-12" db="EMBL/GenBank/DDBJ databases">
        <title>A Varibaculum cambriense genome reconstructed from a premature infant gut community with otherwise low bacterial novelty that shifts toward anaerobic metabolism during the third week of life.</title>
        <authorList>
            <person name="Brown C.T."/>
            <person name="Sharon I."/>
            <person name="Thomas B.C."/>
            <person name="Castelle C.J."/>
            <person name="Morowitz M.J."/>
            <person name="Banfield J.F."/>
        </authorList>
    </citation>
    <scope>NUCLEOTIDE SEQUENCE</scope>
</reference>
<keyword evidence="1" id="KW-0411">Iron-sulfur</keyword>
<keyword evidence="1" id="KW-0479">Metal-binding</keyword>
<organism evidence="3">
    <name type="scientific">human gut metagenome</name>
    <dbReference type="NCBI Taxonomy" id="408170"/>
    <lineage>
        <taxon>unclassified sequences</taxon>
        <taxon>metagenomes</taxon>
        <taxon>organismal metagenomes</taxon>
    </lineage>
</organism>
<dbReference type="EMBL" id="AZMM01001325">
    <property type="protein sequence ID" value="ETJ44678.1"/>
    <property type="molecule type" value="Genomic_DNA"/>
</dbReference>
<name>W1YQ10_9ZZZZ</name>